<comment type="subcellular location">
    <subcellularLocation>
        <location evidence="1">Nucleus</location>
    </subcellularLocation>
</comment>
<evidence type="ECO:0000256" key="3">
    <source>
        <dbReference type="ARBA" id="ARBA00023125"/>
    </source>
</evidence>
<evidence type="ECO:0000256" key="2">
    <source>
        <dbReference type="ARBA" id="ARBA00023015"/>
    </source>
</evidence>
<dbReference type="FunFam" id="3.40.1810.10:FF:000024">
    <property type="entry name" value="Agamous-like MADS-box protein AGL80"/>
    <property type="match status" value="1"/>
</dbReference>
<proteinExistence type="predicted"/>
<dbReference type="SUPFAM" id="SSF55455">
    <property type="entry name" value="SRF-like"/>
    <property type="match status" value="1"/>
</dbReference>
<evidence type="ECO:0000313" key="7">
    <source>
        <dbReference type="EMBL" id="CAE5976862.1"/>
    </source>
</evidence>
<dbReference type="CDD" id="cd00266">
    <property type="entry name" value="MADS_SRF_like"/>
    <property type="match status" value="1"/>
</dbReference>
<dbReference type="AlphaFoldDB" id="A0A8S2A6Y2"/>
<sequence>MKKVHELSTLCGITACTIIYSPYDTSPEVWPSNSGVQKVVSEFKTLPKMDQHKKMVDQEGFLKQRIAKGTDNLRRQRKDNRELEMSEVMFQCLIGNMEMIHLNLVDLNDLGYMIEQYLKDVNRRIEILRNSRIEIGEYSSVAATISEGNRLMADFVVTTAPTTTIYEVGSSSSFAAIANFFNPIEHQQFRHPAAQHVGFNEQPRNLNLNLNQNHNENQQQWFMEMMNHPEQIRYTVEQMTFQCMDDNHHNHIHRQQHKHQHHIPRESSTTLDAANSSDIIHVTCSKYYQ</sequence>
<protein>
    <recommendedName>
        <fullName evidence="6">MADS-box domain-containing protein</fullName>
    </recommendedName>
</protein>
<evidence type="ECO:0000256" key="5">
    <source>
        <dbReference type="ARBA" id="ARBA00023242"/>
    </source>
</evidence>
<accession>A0A8S2A6Y2</accession>
<keyword evidence="2" id="KW-0805">Transcription regulation</keyword>
<name>A0A8S2A6Y2_ARAAE</name>
<feature type="domain" description="MADS-box" evidence="6">
    <location>
        <begin position="1"/>
        <end position="23"/>
    </location>
</feature>
<dbReference type="Gene3D" id="3.40.1810.10">
    <property type="entry name" value="Transcription factor, MADS-box"/>
    <property type="match status" value="1"/>
</dbReference>
<evidence type="ECO:0000313" key="8">
    <source>
        <dbReference type="Proteomes" id="UP000682877"/>
    </source>
</evidence>
<organism evidence="7 8">
    <name type="scientific">Arabidopsis arenosa</name>
    <name type="common">Sand rock-cress</name>
    <name type="synonym">Cardaminopsis arenosa</name>
    <dbReference type="NCBI Taxonomy" id="38785"/>
    <lineage>
        <taxon>Eukaryota</taxon>
        <taxon>Viridiplantae</taxon>
        <taxon>Streptophyta</taxon>
        <taxon>Embryophyta</taxon>
        <taxon>Tracheophyta</taxon>
        <taxon>Spermatophyta</taxon>
        <taxon>Magnoliopsida</taxon>
        <taxon>eudicotyledons</taxon>
        <taxon>Gunneridae</taxon>
        <taxon>Pentapetalae</taxon>
        <taxon>rosids</taxon>
        <taxon>malvids</taxon>
        <taxon>Brassicales</taxon>
        <taxon>Brassicaceae</taxon>
        <taxon>Camelineae</taxon>
        <taxon>Arabidopsis</taxon>
    </lineage>
</organism>
<dbReference type="InterPro" id="IPR002100">
    <property type="entry name" value="TF_MADSbox"/>
</dbReference>
<reference evidence="7" key="1">
    <citation type="submission" date="2021-01" db="EMBL/GenBank/DDBJ databases">
        <authorList>
            <person name="Bezrukov I."/>
        </authorList>
    </citation>
    <scope>NUCLEOTIDE SEQUENCE</scope>
</reference>
<evidence type="ECO:0000256" key="1">
    <source>
        <dbReference type="ARBA" id="ARBA00004123"/>
    </source>
</evidence>
<dbReference type="GO" id="GO:0000981">
    <property type="term" value="F:DNA-binding transcription factor activity, RNA polymerase II-specific"/>
    <property type="evidence" value="ECO:0007669"/>
    <property type="project" value="InterPro"/>
</dbReference>
<keyword evidence="4" id="KW-0804">Transcription</keyword>
<keyword evidence="3" id="KW-0238">DNA-binding</keyword>
<dbReference type="GO" id="GO:0045944">
    <property type="term" value="P:positive regulation of transcription by RNA polymerase II"/>
    <property type="evidence" value="ECO:0007669"/>
    <property type="project" value="InterPro"/>
</dbReference>
<dbReference type="GO" id="GO:0046983">
    <property type="term" value="F:protein dimerization activity"/>
    <property type="evidence" value="ECO:0007669"/>
    <property type="project" value="InterPro"/>
</dbReference>
<dbReference type="Pfam" id="PF00319">
    <property type="entry name" value="SRF-TF"/>
    <property type="match status" value="1"/>
</dbReference>
<keyword evidence="8" id="KW-1185">Reference proteome</keyword>
<keyword evidence="5" id="KW-0539">Nucleus</keyword>
<dbReference type="EMBL" id="LR999453">
    <property type="protein sequence ID" value="CAE5976862.1"/>
    <property type="molecule type" value="Genomic_DNA"/>
</dbReference>
<dbReference type="InterPro" id="IPR033897">
    <property type="entry name" value="SRF-like_MADS-box"/>
</dbReference>
<gene>
    <name evidence="7" type="ORF">AARE701A_LOCUS8353</name>
</gene>
<dbReference type="GO" id="GO:0000987">
    <property type="term" value="F:cis-regulatory region sequence-specific DNA binding"/>
    <property type="evidence" value="ECO:0007669"/>
    <property type="project" value="InterPro"/>
</dbReference>
<dbReference type="GO" id="GO:0005634">
    <property type="term" value="C:nucleus"/>
    <property type="evidence" value="ECO:0007669"/>
    <property type="project" value="UniProtKB-SubCell"/>
</dbReference>
<evidence type="ECO:0000259" key="6">
    <source>
        <dbReference type="Pfam" id="PF00319"/>
    </source>
</evidence>
<evidence type="ECO:0000256" key="4">
    <source>
        <dbReference type="ARBA" id="ARBA00023163"/>
    </source>
</evidence>
<dbReference type="Proteomes" id="UP000682877">
    <property type="component" value="Chromosome 3"/>
</dbReference>
<dbReference type="InterPro" id="IPR036879">
    <property type="entry name" value="TF_MADSbox_sf"/>
</dbReference>